<dbReference type="InterPro" id="IPR051401">
    <property type="entry name" value="GtrA_CellWall_Glycosyl"/>
</dbReference>
<dbReference type="PANTHER" id="PTHR38459">
    <property type="entry name" value="PROPHAGE BACTOPRENOL-LINKED GLUCOSE TRANSLOCASE HOMOLOG"/>
    <property type="match status" value="1"/>
</dbReference>
<dbReference type="RefSeq" id="WP_244885420.1">
    <property type="nucleotide sequence ID" value="NZ_CP136137.1"/>
</dbReference>
<evidence type="ECO:0000256" key="6">
    <source>
        <dbReference type="SAM" id="Phobius"/>
    </source>
</evidence>
<keyword evidence="4 6" id="KW-1133">Transmembrane helix</keyword>
<dbReference type="PANTHER" id="PTHR38459:SF6">
    <property type="entry name" value="ARABINOGALACTAN BIOSYNTHESIS RECRUITING PROTEIN RV3789"/>
    <property type="match status" value="1"/>
</dbReference>
<evidence type="ECO:0000256" key="4">
    <source>
        <dbReference type="ARBA" id="ARBA00022989"/>
    </source>
</evidence>
<feature type="transmembrane region" description="Helical" evidence="6">
    <location>
        <begin position="70"/>
        <end position="90"/>
    </location>
</feature>
<evidence type="ECO:0000256" key="5">
    <source>
        <dbReference type="ARBA" id="ARBA00023136"/>
    </source>
</evidence>
<comment type="subcellular location">
    <subcellularLocation>
        <location evidence="1">Membrane</location>
        <topology evidence="1">Multi-pass membrane protein</topology>
    </subcellularLocation>
</comment>
<dbReference type="Pfam" id="PF04138">
    <property type="entry name" value="GtrA_DPMS_TM"/>
    <property type="match status" value="1"/>
</dbReference>
<name>A0ABZ2UC40_9ACTN</name>
<reference evidence="8 9" key="1">
    <citation type="journal article" date="2023" name="Virus Evol.">
        <title>Computational host range prediction-The good, the bad, and the ugly.</title>
        <authorList>
            <person name="Howell A.A."/>
            <person name="Versoza C.J."/>
            <person name="Pfeifer S.P."/>
        </authorList>
    </citation>
    <scope>NUCLEOTIDE SEQUENCE [LARGE SCALE GENOMIC DNA]</scope>
    <source>
        <strain evidence="8 9">1610/1b</strain>
    </source>
</reference>
<feature type="transmembrane region" description="Helical" evidence="6">
    <location>
        <begin position="132"/>
        <end position="155"/>
    </location>
</feature>
<dbReference type="InterPro" id="IPR007267">
    <property type="entry name" value="GtrA_DPMS_TM"/>
</dbReference>
<evidence type="ECO:0000259" key="7">
    <source>
        <dbReference type="Pfam" id="PF04138"/>
    </source>
</evidence>
<feature type="transmembrane region" description="Helical" evidence="6">
    <location>
        <begin position="102"/>
        <end position="126"/>
    </location>
</feature>
<protein>
    <submittedName>
        <fullName evidence="8">GtrA family protein</fullName>
    </submittedName>
</protein>
<feature type="domain" description="GtrA/DPMS transmembrane" evidence="7">
    <location>
        <begin position="45"/>
        <end position="161"/>
    </location>
</feature>
<gene>
    <name evidence="8" type="ORF">RVF87_06355</name>
</gene>
<evidence type="ECO:0000313" key="8">
    <source>
        <dbReference type="EMBL" id="WYY09554.1"/>
    </source>
</evidence>
<keyword evidence="9" id="KW-1185">Reference proteome</keyword>
<sequence length="164" mass="18738">MNAGQPDRRPQHEDFRTRHAPMPIELPLDDEEASTDVDFKTQVLRFIVTGGFSAIFDFGLTVLLQQVFDQPFWLSKGAGFILGTTIAYLLNRRWTFRAEPSATRFIAVVVLYAVTFFVNMGLYNWLMHEWGTAFWAIIIAFCVAQGVATVINFVVQRAVIFKIR</sequence>
<accession>A0ABZ2UC40</accession>
<proteinExistence type="inferred from homology"/>
<feature type="transmembrane region" description="Helical" evidence="6">
    <location>
        <begin position="43"/>
        <end position="64"/>
    </location>
</feature>
<comment type="similarity">
    <text evidence="2">Belongs to the GtrA family.</text>
</comment>
<dbReference type="EMBL" id="CP136137">
    <property type="protein sequence ID" value="WYY09554.1"/>
    <property type="molecule type" value="Genomic_DNA"/>
</dbReference>
<evidence type="ECO:0000256" key="1">
    <source>
        <dbReference type="ARBA" id="ARBA00004141"/>
    </source>
</evidence>
<keyword evidence="5 6" id="KW-0472">Membrane</keyword>
<evidence type="ECO:0000313" key="9">
    <source>
        <dbReference type="Proteomes" id="UP001479933"/>
    </source>
</evidence>
<keyword evidence="3 6" id="KW-0812">Transmembrane</keyword>
<organism evidence="8 9">
    <name type="scientific">Gordonia hydrophobica</name>
    <dbReference type="NCBI Taxonomy" id="40516"/>
    <lineage>
        <taxon>Bacteria</taxon>
        <taxon>Bacillati</taxon>
        <taxon>Actinomycetota</taxon>
        <taxon>Actinomycetes</taxon>
        <taxon>Mycobacteriales</taxon>
        <taxon>Gordoniaceae</taxon>
        <taxon>Gordonia</taxon>
    </lineage>
</organism>
<evidence type="ECO:0000256" key="2">
    <source>
        <dbReference type="ARBA" id="ARBA00009399"/>
    </source>
</evidence>
<dbReference type="Proteomes" id="UP001479933">
    <property type="component" value="Chromosome"/>
</dbReference>
<evidence type="ECO:0000256" key="3">
    <source>
        <dbReference type="ARBA" id="ARBA00022692"/>
    </source>
</evidence>